<name>A0ABP3WVD7_9CLOT</name>
<dbReference type="Pfam" id="PF13692">
    <property type="entry name" value="Glyco_trans_1_4"/>
    <property type="match status" value="1"/>
</dbReference>
<dbReference type="EMBL" id="BAAACO010000001">
    <property type="protein sequence ID" value="GAA0855809.1"/>
    <property type="molecule type" value="Genomic_DNA"/>
</dbReference>
<gene>
    <name evidence="1" type="ORF">GCM10008916_02830</name>
</gene>
<evidence type="ECO:0008006" key="3">
    <source>
        <dbReference type="Google" id="ProtNLM"/>
    </source>
</evidence>
<protein>
    <recommendedName>
        <fullName evidence="3">Glycosyltransferase</fullName>
    </recommendedName>
</protein>
<evidence type="ECO:0000313" key="1">
    <source>
        <dbReference type="EMBL" id="GAA0855809.1"/>
    </source>
</evidence>
<proteinExistence type="predicted"/>
<dbReference type="Proteomes" id="UP001501764">
    <property type="component" value="Unassembled WGS sequence"/>
</dbReference>
<evidence type="ECO:0000313" key="2">
    <source>
        <dbReference type="Proteomes" id="UP001501764"/>
    </source>
</evidence>
<dbReference type="RefSeq" id="WP_346025733.1">
    <property type="nucleotide sequence ID" value="NZ_BAAACO010000001.1"/>
</dbReference>
<dbReference type="Gene3D" id="3.40.50.2000">
    <property type="entry name" value="Glycogen Phosphorylase B"/>
    <property type="match status" value="1"/>
</dbReference>
<reference evidence="2" key="1">
    <citation type="journal article" date="2019" name="Int. J. Syst. Evol. Microbiol.">
        <title>The Global Catalogue of Microorganisms (GCM) 10K type strain sequencing project: providing services to taxonomists for standard genome sequencing and annotation.</title>
        <authorList>
            <consortium name="The Broad Institute Genomics Platform"/>
            <consortium name="The Broad Institute Genome Sequencing Center for Infectious Disease"/>
            <person name="Wu L."/>
            <person name="Ma J."/>
        </authorList>
    </citation>
    <scope>NUCLEOTIDE SEQUENCE [LARGE SCALE GENOMIC DNA]</scope>
    <source>
        <strain evidence="2">JCM 6485</strain>
    </source>
</reference>
<organism evidence="1 2">
    <name type="scientific">Clostridium nitritogenes</name>
    <dbReference type="NCBI Taxonomy" id="83340"/>
    <lineage>
        <taxon>Bacteria</taxon>
        <taxon>Bacillati</taxon>
        <taxon>Bacillota</taxon>
        <taxon>Clostridia</taxon>
        <taxon>Eubacteriales</taxon>
        <taxon>Clostridiaceae</taxon>
        <taxon>Clostridium</taxon>
    </lineage>
</organism>
<dbReference type="SUPFAM" id="SSF53756">
    <property type="entry name" value="UDP-Glycosyltransferase/glycogen phosphorylase"/>
    <property type="match status" value="1"/>
</dbReference>
<comment type="caution">
    <text evidence="1">The sequence shown here is derived from an EMBL/GenBank/DDBJ whole genome shotgun (WGS) entry which is preliminary data.</text>
</comment>
<sequence>MKILYISEFFYEVNGANKLSMMHYNTLLEMFGEENVITVSLTGGQNIKNSNYINFQSYSSKIGKLLNFLQMNNSRINNYIIKEIGRIIETEKIETVFVDNSTYGKLVKYIKDRYKDLNVISFYHDIKRNLAKQWLNEFGFKFLPDYFVTIYNEWLNAKYSDKNITLNKRESELFFKYYKKNPDLELPIYMKESNKIKDISCNEKEFSILFVGAYYYPNVQGIKWFCKNVMSKLNQDYKLYIVGKGMEALRSSLEGNNVNVVGEVEDLSYYYNFSNVVIAPIFDGAGMKVKTAEAFMFGKNFIGSSESLVGYLDNIDPAILNKKIYLANTADEYLNAIKYLFDNKSEDRNSEDIRNIYRNNYSDISAFNKLKTIINCN</sequence>
<keyword evidence="2" id="KW-1185">Reference proteome</keyword>
<accession>A0ABP3WVD7</accession>